<evidence type="ECO:0000313" key="2">
    <source>
        <dbReference type="Proteomes" id="UP001163603"/>
    </source>
</evidence>
<dbReference type="EMBL" id="CM047738">
    <property type="protein sequence ID" value="KAJ0046402.1"/>
    <property type="molecule type" value="Genomic_DNA"/>
</dbReference>
<organism evidence="1 2">
    <name type="scientific">Pistacia integerrima</name>
    <dbReference type="NCBI Taxonomy" id="434235"/>
    <lineage>
        <taxon>Eukaryota</taxon>
        <taxon>Viridiplantae</taxon>
        <taxon>Streptophyta</taxon>
        <taxon>Embryophyta</taxon>
        <taxon>Tracheophyta</taxon>
        <taxon>Spermatophyta</taxon>
        <taxon>Magnoliopsida</taxon>
        <taxon>eudicotyledons</taxon>
        <taxon>Gunneridae</taxon>
        <taxon>Pentapetalae</taxon>
        <taxon>rosids</taxon>
        <taxon>malvids</taxon>
        <taxon>Sapindales</taxon>
        <taxon>Anacardiaceae</taxon>
        <taxon>Pistacia</taxon>
    </lineage>
</organism>
<protein>
    <submittedName>
        <fullName evidence="1">Uncharacterized protein</fullName>
    </submittedName>
</protein>
<comment type="caution">
    <text evidence="1">The sequence shown here is derived from an EMBL/GenBank/DDBJ whole genome shotgun (WGS) entry which is preliminary data.</text>
</comment>
<accession>A0ACC0Z671</accession>
<reference evidence="2" key="1">
    <citation type="journal article" date="2023" name="G3 (Bethesda)">
        <title>Genome assembly and association tests identify interacting loci associated with vigor, precocity, and sex in interspecific pistachio rootstocks.</title>
        <authorList>
            <person name="Palmer W."/>
            <person name="Jacygrad E."/>
            <person name="Sagayaradj S."/>
            <person name="Cavanaugh K."/>
            <person name="Han R."/>
            <person name="Bertier L."/>
            <person name="Beede B."/>
            <person name="Kafkas S."/>
            <person name="Golino D."/>
            <person name="Preece J."/>
            <person name="Michelmore R."/>
        </authorList>
    </citation>
    <scope>NUCLEOTIDE SEQUENCE [LARGE SCALE GENOMIC DNA]</scope>
</reference>
<gene>
    <name evidence="1" type="ORF">Pint_06593</name>
</gene>
<dbReference type="Proteomes" id="UP001163603">
    <property type="component" value="Chromosome 3"/>
</dbReference>
<sequence>MVDGNRVCASYSEKGYSGGIFTGNEPLNNVYSIMMFQSILMFFTSQMIHFVLKPLKQPKILSHVLSAFILGPSFMSQNKAFKDRFFQPKEMLAIVSISRIGILYFIFISTVKMDKDMLLRTTKKAWNIGLTGFLIPFTVTTVTTYLLRGYILEASGLTFIFTFSSNMSLSYFSVVAHALNELNLINSELGQLALSCAIIKDAIGWILLASSSLIIHQGDSLNGIIASKLSMLGLVLFAFFVLRPAVQWIIRTTPEGRPVKQIYTTAILLGPLVMGMASEAFDKTFLPGALLMGLIVPAGPPLGSSIVEKCELVNTNFFIPFLFVRIASYTNIYAITDWKKFVLLNLVIISSYLGKTVATVVGMLFSRSSFRTAVLLSFILNLKGLIDYIAVLRWRTVGIIDDEFLTTFVLSHVVMTVIITPLISIFYKPHIRPESTHWRDFHMKNLQTTSLESELRILCCLHFEDNVHSVITLLKVTNTSAENPICAYVVHLVELVGRSVPLLLHYNTRKKRIISNSTDRIMRAVMKYSKTSYIPVNVVPYTIIAPYNTMHENICNLAKHSYIPLIVLPFRKSRETNAKSTSLRNFTLNVQEYAPCTVGILFDRGLPRSLSSTQLRYKVAVLFMGGPDDREAMSLAARMSRNPDVSITVFRILMAEENEMERSLDDSVLKEFMARNIGNSGVVCYEIEAENTMQLVDAVREANNYDLVIVGKRRGPKSRLEKEMKPWMEYEELGVIGDMIASGDFRMMSVLVIQSFVDFEASSLHCNIDMTSESSYFSST</sequence>
<keyword evidence="2" id="KW-1185">Reference proteome</keyword>
<evidence type="ECO:0000313" key="1">
    <source>
        <dbReference type="EMBL" id="KAJ0046402.1"/>
    </source>
</evidence>
<name>A0ACC0Z671_9ROSI</name>
<proteinExistence type="predicted"/>